<evidence type="ECO:0000313" key="3">
    <source>
        <dbReference type="Proteomes" id="UP000242287"/>
    </source>
</evidence>
<dbReference type="EMBL" id="KZ302013">
    <property type="protein sequence ID" value="PFH50031.1"/>
    <property type="molecule type" value="Genomic_DNA"/>
</dbReference>
<evidence type="ECO:0000256" key="1">
    <source>
        <dbReference type="SAM" id="SignalP"/>
    </source>
</evidence>
<organism evidence="2 3">
    <name type="scientific">Amanita thiersii Skay4041</name>
    <dbReference type="NCBI Taxonomy" id="703135"/>
    <lineage>
        <taxon>Eukaryota</taxon>
        <taxon>Fungi</taxon>
        <taxon>Dikarya</taxon>
        <taxon>Basidiomycota</taxon>
        <taxon>Agaricomycotina</taxon>
        <taxon>Agaricomycetes</taxon>
        <taxon>Agaricomycetidae</taxon>
        <taxon>Agaricales</taxon>
        <taxon>Pluteineae</taxon>
        <taxon>Amanitaceae</taxon>
        <taxon>Amanita</taxon>
    </lineage>
</organism>
<feature type="chain" id="PRO_5011976024" evidence="1">
    <location>
        <begin position="22"/>
        <end position="158"/>
    </location>
</feature>
<protein>
    <submittedName>
        <fullName evidence="2">Uncharacterized protein</fullName>
    </submittedName>
</protein>
<keyword evidence="3" id="KW-1185">Reference proteome</keyword>
<sequence>MPSYFQRLFFLLSITLRFARRDIIFLIQFVDTILREACLDKPPIKKSHAITSITPRLQERFQTSRNTIAHLQAPELARYERGLMPRTTCSRINDSYLSIFDLMAGRVLVVWATDLPGYGNWQTPTHHLVLPNEYVGGVGRGVSSIASLFKANSPLNLS</sequence>
<feature type="signal peptide" evidence="1">
    <location>
        <begin position="1"/>
        <end position="21"/>
    </location>
</feature>
<accession>A0A2A9NNX4</accession>
<keyword evidence="1" id="KW-0732">Signal</keyword>
<reference evidence="2 3" key="1">
    <citation type="submission" date="2014-02" db="EMBL/GenBank/DDBJ databases">
        <title>Transposable element dynamics among asymbiotic and ectomycorrhizal Amanita fungi.</title>
        <authorList>
            <consortium name="DOE Joint Genome Institute"/>
            <person name="Hess J."/>
            <person name="Skrede I."/>
            <person name="Wolfe B."/>
            <person name="LaButti K."/>
            <person name="Ohm R.A."/>
            <person name="Grigoriev I.V."/>
            <person name="Pringle A."/>
        </authorList>
    </citation>
    <scope>NUCLEOTIDE SEQUENCE [LARGE SCALE GENOMIC DNA]</scope>
    <source>
        <strain evidence="2 3">SKay4041</strain>
    </source>
</reference>
<evidence type="ECO:0000313" key="2">
    <source>
        <dbReference type="EMBL" id="PFH50031.1"/>
    </source>
</evidence>
<dbReference type="Proteomes" id="UP000242287">
    <property type="component" value="Unassembled WGS sequence"/>
</dbReference>
<gene>
    <name evidence="2" type="ORF">AMATHDRAFT_61948</name>
</gene>
<name>A0A2A9NNX4_9AGAR</name>
<dbReference type="AlphaFoldDB" id="A0A2A9NNX4"/>
<proteinExistence type="predicted"/>